<sequence length="214" mass="24173">MGRRKGEDTIAARRRRMPYVAKMRREDPFKPEDAREVEAACRRVAAASEFMVLAGWREDSGYRIYHFTTWAKARAMQHWIDRSGIANRPMPKLGLTSEEIAEAKRRALEWGVRTGAVRDVVQAYRQARYSGDAELTSFNAACNVAAALGRSGGEVENTVRTLLDWARASYPDWFSRCEPVAEANPRPKAGQPRHALPVLDDEWPPSTPRLGPTF</sequence>
<dbReference type="RefSeq" id="WP_147155970.1">
    <property type="nucleotide sequence ID" value="NZ_BKAJ01000173.1"/>
</dbReference>
<name>A0A512NNV6_9HYPH</name>
<dbReference type="Proteomes" id="UP000321058">
    <property type="component" value="Unassembled WGS sequence"/>
</dbReference>
<dbReference type="EMBL" id="BKAJ01000173">
    <property type="protein sequence ID" value="GEP60630.1"/>
    <property type="molecule type" value="Genomic_DNA"/>
</dbReference>
<keyword evidence="3" id="KW-1185">Reference proteome</keyword>
<organism evidence="2 3">
    <name type="scientific">Reyranella soli</name>
    <dbReference type="NCBI Taxonomy" id="1230389"/>
    <lineage>
        <taxon>Bacteria</taxon>
        <taxon>Pseudomonadati</taxon>
        <taxon>Pseudomonadota</taxon>
        <taxon>Alphaproteobacteria</taxon>
        <taxon>Hyphomicrobiales</taxon>
        <taxon>Reyranellaceae</taxon>
        <taxon>Reyranella</taxon>
    </lineage>
</organism>
<evidence type="ECO:0000256" key="1">
    <source>
        <dbReference type="SAM" id="MobiDB-lite"/>
    </source>
</evidence>
<proteinExistence type="predicted"/>
<gene>
    <name evidence="2" type="ORF">RSO01_77960</name>
</gene>
<comment type="caution">
    <text evidence="2">The sequence shown here is derived from an EMBL/GenBank/DDBJ whole genome shotgun (WGS) entry which is preliminary data.</text>
</comment>
<evidence type="ECO:0000313" key="3">
    <source>
        <dbReference type="Proteomes" id="UP000321058"/>
    </source>
</evidence>
<feature type="region of interest" description="Disordered" evidence="1">
    <location>
        <begin position="182"/>
        <end position="214"/>
    </location>
</feature>
<dbReference type="AlphaFoldDB" id="A0A512NNV6"/>
<reference evidence="2 3" key="1">
    <citation type="submission" date="2019-07" db="EMBL/GenBank/DDBJ databases">
        <title>Whole genome shotgun sequence of Reyranella soli NBRC 108950.</title>
        <authorList>
            <person name="Hosoyama A."/>
            <person name="Uohara A."/>
            <person name="Ohji S."/>
            <person name="Ichikawa N."/>
        </authorList>
    </citation>
    <scope>NUCLEOTIDE SEQUENCE [LARGE SCALE GENOMIC DNA]</scope>
    <source>
        <strain evidence="2 3">NBRC 108950</strain>
    </source>
</reference>
<protein>
    <submittedName>
        <fullName evidence="2">Uncharacterized protein</fullName>
    </submittedName>
</protein>
<dbReference type="OrthoDB" id="7375714at2"/>
<evidence type="ECO:0000313" key="2">
    <source>
        <dbReference type="EMBL" id="GEP60630.1"/>
    </source>
</evidence>
<accession>A0A512NNV6</accession>